<keyword evidence="1" id="KW-0175">Coiled coil</keyword>
<accession>A0A8S3WWC4</accession>
<evidence type="ECO:0000313" key="4">
    <source>
        <dbReference type="Proteomes" id="UP000691718"/>
    </source>
</evidence>
<evidence type="ECO:0000313" key="3">
    <source>
        <dbReference type="EMBL" id="CAG4986762.1"/>
    </source>
</evidence>
<feature type="coiled-coil region" evidence="1">
    <location>
        <begin position="11"/>
        <end position="59"/>
    </location>
</feature>
<sequence length="92" mass="11172">MHAESKLRKGNHELKRDIITLRKRFEALRKKHYRKSKKIDELNKAFKEIKEKYQQITTKLKEHDCTKNERVELMGNDDETPMKQADNFKKEN</sequence>
<reference evidence="3" key="1">
    <citation type="submission" date="2021-04" db="EMBL/GenBank/DDBJ databases">
        <authorList>
            <person name="Tunstrom K."/>
        </authorList>
    </citation>
    <scope>NUCLEOTIDE SEQUENCE</scope>
</reference>
<evidence type="ECO:0000256" key="2">
    <source>
        <dbReference type="SAM" id="MobiDB-lite"/>
    </source>
</evidence>
<evidence type="ECO:0000256" key="1">
    <source>
        <dbReference type="SAM" id="Coils"/>
    </source>
</evidence>
<gene>
    <name evidence="3" type="ORF">PAPOLLO_LOCUS11315</name>
</gene>
<protein>
    <submittedName>
        <fullName evidence="3">(apollo) hypothetical protein</fullName>
    </submittedName>
</protein>
<feature type="region of interest" description="Disordered" evidence="2">
    <location>
        <begin position="70"/>
        <end position="92"/>
    </location>
</feature>
<comment type="caution">
    <text evidence="3">The sequence shown here is derived from an EMBL/GenBank/DDBJ whole genome shotgun (WGS) entry which is preliminary data.</text>
</comment>
<dbReference type="EMBL" id="CAJQZP010000816">
    <property type="protein sequence ID" value="CAG4986762.1"/>
    <property type="molecule type" value="Genomic_DNA"/>
</dbReference>
<proteinExistence type="predicted"/>
<organism evidence="3 4">
    <name type="scientific">Parnassius apollo</name>
    <name type="common">Apollo butterfly</name>
    <name type="synonym">Papilio apollo</name>
    <dbReference type="NCBI Taxonomy" id="110799"/>
    <lineage>
        <taxon>Eukaryota</taxon>
        <taxon>Metazoa</taxon>
        <taxon>Ecdysozoa</taxon>
        <taxon>Arthropoda</taxon>
        <taxon>Hexapoda</taxon>
        <taxon>Insecta</taxon>
        <taxon>Pterygota</taxon>
        <taxon>Neoptera</taxon>
        <taxon>Endopterygota</taxon>
        <taxon>Lepidoptera</taxon>
        <taxon>Glossata</taxon>
        <taxon>Ditrysia</taxon>
        <taxon>Papilionoidea</taxon>
        <taxon>Papilionidae</taxon>
        <taxon>Parnassiinae</taxon>
        <taxon>Parnassini</taxon>
        <taxon>Parnassius</taxon>
        <taxon>Parnassius</taxon>
    </lineage>
</organism>
<dbReference type="AlphaFoldDB" id="A0A8S3WWC4"/>
<name>A0A8S3WWC4_PARAO</name>
<dbReference type="Proteomes" id="UP000691718">
    <property type="component" value="Unassembled WGS sequence"/>
</dbReference>
<dbReference type="OrthoDB" id="6375801at2759"/>
<keyword evidence="4" id="KW-1185">Reference proteome</keyword>